<feature type="compositionally biased region" description="Basic and acidic residues" evidence="1">
    <location>
        <begin position="1"/>
        <end position="23"/>
    </location>
</feature>
<dbReference type="AlphaFoldDB" id="A0A086TAC0"/>
<organism evidence="3 4">
    <name type="scientific">Hapsidospora chrysogenum (strain ATCC 11550 / CBS 779.69 / DSM 880 / IAM 14645 / JCM 23072 / IMI 49137)</name>
    <name type="common">Acremonium chrysogenum</name>
    <dbReference type="NCBI Taxonomy" id="857340"/>
    <lineage>
        <taxon>Eukaryota</taxon>
        <taxon>Fungi</taxon>
        <taxon>Dikarya</taxon>
        <taxon>Ascomycota</taxon>
        <taxon>Pezizomycotina</taxon>
        <taxon>Sordariomycetes</taxon>
        <taxon>Hypocreomycetidae</taxon>
        <taxon>Hypocreales</taxon>
        <taxon>Bionectriaceae</taxon>
        <taxon>Hapsidospora</taxon>
    </lineage>
</organism>
<dbReference type="STRING" id="857340.A0A086TAC0"/>
<evidence type="ECO:0000256" key="2">
    <source>
        <dbReference type="SAM" id="Phobius"/>
    </source>
</evidence>
<accession>A0A086TAC0</accession>
<feature type="compositionally biased region" description="Low complexity" evidence="1">
    <location>
        <begin position="157"/>
        <end position="166"/>
    </location>
</feature>
<protein>
    <submittedName>
        <fullName evidence="3">Uncharacterized protein</fullName>
    </submittedName>
</protein>
<sequence length="317" mass="33596">MTDDKTASQGKEVHGNELPEHNTTRISGFSRVYEGRTDENLPEVYVDDTPQAVSKQEQQHAAFASDEAQSPKFAVGIVYGDDSPRSAVPPEYDSIGHALPPDRPAATSPPADAGSTGGSQPPNDRRICGIGRRKFVIILAVVLIIIAAAVGGGVGGAVAASASKSGSSDEKDDDSRGFEPTTTTASSTSSEPPSTTTSETETPSATPEVEFLNNQTHVTDEFAFQGFSEQDYGGNATDILSLEDGVNFNFSIASYVWAPQNTGCCLTFCMNATEAGNVGWLCSARKQPESSDRFRRIFVWCGEVHSGKNAVCSDPDD</sequence>
<comment type="caution">
    <text evidence="3">The sequence shown here is derived from an EMBL/GenBank/DDBJ whole genome shotgun (WGS) entry which is preliminary data.</text>
</comment>
<evidence type="ECO:0000256" key="1">
    <source>
        <dbReference type="SAM" id="MobiDB-lite"/>
    </source>
</evidence>
<feature type="compositionally biased region" description="Low complexity" evidence="1">
    <location>
        <begin position="179"/>
        <end position="207"/>
    </location>
</feature>
<keyword evidence="2" id="KW-1133">Transmembrane helix</keyword>
<evidence type="ECO:0000313" key="3">
    <source>
        <dbReference type="EMBL" id="KFH46302.1"/>
    </source>
</evidence>
<feature type="region of interest" description="Disordered" evidence="1">
    <location>
        <begin position="157"/>
        <end position="207"/>
    </location>
</feature>
<feature type="region of interest" description="Disordered" evidence="1">
    <location>
        <begin position="1"/>
        <end position="32"/>
    </location>
</feature>
<name>A0A086TAC0_HAPC1</name>
<keyword evidence="4" id="KW-1185">Reference proteome</keyword>
<dbReference type="Proteomes" id="UP000029964">
    <property type="component" value="Unassembled WGS sequence"/>
</dbReference>
<keyword evidence="2" id="KW-0472">Membrane</keyword>
<keyword evidence="2" id="KW-0812">Transmembrane</keyword>
<proteinExistence type="predicted"/>
<dbReference type="HOGENOM" id="CLU_065008_0_0_1"/>
<feature type="transmembrane region" description="Helical" evidence="2">
    <location>
        <begin position="135"/>
        <end position="160"/>
    </location>
</feature>
<evidence type="ECO:0000313" key="4">
    <source>
        <dbReference type="Proteomes" id="UP000029964"/>
    </source>
</evidence>
<gene>
    <name evidence="3" type="ORF">ACRE_028620</name>
</gene>
<reference evidence="4" key="1">
    <citation type="journal article" date="2014" name="Genome Announc.">
        <title>Genome sequence and annotation of Acremonium chrysogenum, producer of the beta-lactam antibiotic cephalosporin C.</title>
        <authorList>
            <person name="Terfehr D."/>
            <person name="Dahlmann T.A."/>
            <person name="Specht T."/>
            <person name="Zadra I."/>
            <person name="Kuernsteiner H."/>
            <person name="Kueck U."/>
        </authorList>
    </citation>
    <scope>NUCLEOTIDE SEQUENCE [LARGE SCALE GENOMIC DNA]</scope>
    <source>
        <strain evidence="4">ATCC 11550 / CBS 779.69 / DSM 880 / IAM 14645 / JCM 23072 / IMI 49137</strain>
    </source>
</reference>
<feature type="compositionally biased region" description="Basic and acidic residues" evidence="1">
    <location>
        <begin position="167"/>
        <end position="177"/>
    </location>
</feature>
<dbReference type="OrthoDB" id="5226655at2759"/>
<feature type="region of interest" description="Disordered" evidence="1">
    <location>
        <begin position="77"/>
        <end position="125"/>
    </location>
</feature>
<dbReference type="EMBL" id="JPKY01000021">
    <property type="protein sequence ID" value="KFH46302.1"/>
    <property type="molecule type" value="Genomic_DNA"/>
</dbReference>